<organism evidence="2 3">
    <name type="scientific">Waterburya agarophytonicola KI4</name>
    <dbReference type="NCBI Taxonomy" id="2874699"/>
    <lineage>
        <taxon>Bacteria</taxon>
        <taxon>Bacillati</taxon>
        <taxon>Cyanobacteriota</taxon>
        <taxon>Cyanophyceae</taxon>
        <taxon>Pleurocapsales</taxon>
        <taxon>Hyellaceae</taxon>
        <taxon>Waterburya</taxon>
        <taxon>Waterburya agarophytonicola</taxon>
    </lineage>
</organism>
<gene>
    <name evidence="2" type="ORF">I4641_00035</name>
</gene>
<evidence type="ECO:0000313" key="3">
    <source>
        <dbReference type="Proteomes" id="UP000729733"/>
    </source>
</evidence>
<protein>
    <recommendedName>
        <fullName evidence="4">DivIVA domain-containing protein</fullName>
    </recommendedName>
</protein>
<feature type="coiled-coil region" evidence="1">
    <location>
        <begin position="120"/>
        <end position="195"/>
    </location>
</feature>
<comment type="caution">
    <text evidence="2">The sequence shown here is derived from an EMBL/GenBank/DDBJ whole genome shotgun (WGS) entry which is preliminary data.</text>
</comment>
<evidence type="ECO:0008006" key="4">
    <source>
        <dbReference type="Google" id="ProtNLM"/>
    </source>
</evidence>
<evidence type="ECO:0000256" key="1">
    <source>
        <dbReference type="SAM" id="Coils"/>
    </source>
</evidence>
<proteinExistence type="predicted"/>
<dbReference type="EMBL" id="JADWDC010000001">
    <property type="protein sequence ID" value="MCC0175368.1"/>
    <property type="molecule type" value="Genomic_DNA"/>
</dbReference>
<name>A0A964BL22_9CYAN</name>
<keyword evidence="3" id="KW-1185">Reference proteome</keyword>
<reference evidence="2" key="1">
    <citation type="journal article" date="2021" name="Antonie Van Leeuwenhoek">
        <title>Draft genome and description of Waterburya agarophytonicola gen. nov. sp. nov. (Pleurocapsales, Cyanobacteria): a seaweed symbiont.</title>
        <authorList>
            <person name="Bonthond G."/>
            <person name="Shalygin S."/>
            <person name="Bayer T."/>
            <person name="Weinberger F."/>
        </authorList>
    </citation>
    <scope>NUCLEOTIDE SEQUENCE</scope>
    <source>
        <strain evidence="2">KI4</strain>
    </source>
</reference>
<keyword evidence="1" id="KW-0175">Coiled coil</keyword>
<dbReference type="RefSeq" id="WP_229638368.1">
    <property type="nucleotide sequence ID" value="NZ_JADWDC010000001.1"/>
</dbReference>
<evidence type="ECO:0000313" key="2">
    <source>
        <dbReference type="EMBL" id="MCC0175368.1"/>
    </source>
</evidence>
<dbReference type="Proteomes" id="UP000729733">
    <property type="component" value="Unassembled WGS sequence"/>
</dbReference>
<sequence>MLQENYSHDPQTQYNESQTAVDITNNSHTGFAIEGELDRLKELILSSSHIPLTELAIVDRELLLEQILQIQENLPIELGTAVEIVNRRQEIIADAQGYACLIVKSAEEKAHQIVQESAILRQAELDAAKIRLRIEQECEQLQQATKTEVARLKQNAIAECQDIEEDVDLYADRVLKDLEERLAQMLTIVQNGRQQLDL</sequence>
<accession>A0A964BL22</accession>
<dbReference type="AlphaFoldDB" id="A0A964BL22"/>